<protein>
    <submittedName>
        <fullName evidence="2">Uncharacterized protein</fullName>
    </submittedName>
</protein>
<gene>
    <name evidence="2" type="ORF">BXT86_06535</name>
</gene>
<comment type="caution">
    <text evidence="2">The sequence shown here is derived from an EMBL/GenBank/DDBJ whole genome shotgun (WGS) entry which is preliminary data.</text>
</comment>
<organism evidence="2 3">
    <name type="scientific">candidate division WOR-3 bacterium 4484_100</name>
    <dbReference type="NCBI Taxonomy" id="1936077"/>
    <lineage>
        <taxon>Bacteria</taxon>
        <taxon>Bacteria division WOR-3</taxon>
    </lineage>
</organism>
<dbReference type="AlphaFoldDB" id="A0A1V4QFC1"/>
<feature type="transmembrane region" description="Helical" evidence="1">
    <location>
        <begin position="6"/>
        <end position="29"/>
    </location>
</feature>
<accession>A0A1V4QFC1</accession>
<feature type="non-terminal residue" evidence="2">
    <location>
        <position position="1"/>
    </location>
</feature>
<feature type="transmembrane region" description="Helical" evidence="1">
    <location>
        <begin position="36"/>
        <end position="54"/>
    </location>
</feature>
<evidence type="ECO:0000313" key="2">
    <source>
        <dbReference type="EMBL" id="OPX17426.1"/>
    </source>
</evidence>
<feature type="transmembrane region" description="Helical" evidence="1">
    <location>
        <begin position="74"/>
        <end position="99"/>
    </location>
</feature>
<keyword evidence="1" id="KW-0472">Membrane</keyword>
<evidence type="ECO:0000313" key="3">
    <source>
        <dbReference type="Proteomes" id="UP000191663"/>
    </source>
</evidence>
<name>A0A1V4QFC1_UNCW3</name>
<reference evidence="3" key="1">
    <citation type="submission" date="2017-01" db="EMBL/GenBank/DDBJ databases">
        <title>Novel pathways for hydrocarbon cycling and metabolic interdependencies in hydrothermal sediment communities.</title>
        <authorList>
            <person name="Dombrowski N."/>
            <person name="Seitz K."/>
            <person name="Teske A."/>
            <person name="Baker B."/>
        </authorList>
    </citation>
    <scope>NUCLEOTIDE SEQUENCE [LARGE SCALE GENOMIC DNA]</scope>
</reference>
<evidence type="ECO:0000256" key="1">
    <source>
        <dbReference type="SAM" id="Phobius"/>
    </source>
</evidence>
<keyword evidence="1" id="KW-0812">Transmembrane</keyword>
<proteinExistence type="predicted"/>
<dbReference type="EMBL" id="MUKB01000126">
    <property type="protein sequence ID" value="OPX17426.1"/>
    <property type="molecule type" value="Genomic_DNA"/>
</dbReference>
<sequence>PWVSLGWGFLGVVVIPVAVIILFVVLIGFPFAIFGIYFYTVLLYLASIFIAFILGERIIQLFKKEGEVSLYLSFIVGIITLFILGLIPVLGFITSIGVYHKDCSNSIRKWQPPAGRSRPLSGNAWSESDLIHYEHPCGR</sequence>
<keyword evidence="1" id="KW-1133">Transmembrane helix</keyword>
<dbReference type="Proteomes" id="UP000191663">
    <property type="component" value="Unassembled WGS sequence"/>
</dbReference>